<gene>
    <name evidence="2" type="ORF">KKR91_03075</name>
</gene>
<accession>A0A975M664</accession>
<sequence>MTRTRWGALCWVLCAVTIVPQILAALQWPQTYSWSANLISDLGVTACGTYNVGTDVERAICSPWHLAANASTVANGLLTGAGAVLLFSVWPKLRQGQWAMALLVVGGVLVALVGLLPWDLYPAAHEVVALVQPFFQWAGMILLLLAVRGSARFSGIAVVSLAGVAVSVAGFTLFLSGVAGGPTLGLGLGAAERLAFDTLTLWSLAAGLLLLRLPAAGTTSTADAPGQLTSRRR</sequence>
<dbReference type="EMBL" id="CP076022">
    <property type="protein sequence ID" value="QWC10632.1"/>
    <property type="molecule type" value="Genomic_DNA"/>
</dbReference>
<evidence type="ECO:0000313" key="2">
    <source>
        <dbReference type="EMBL" id="QWC10632.1"/>
    </source>
</evidence>
<proteinExistence type="predicted"/>
<dbReference type="KEGG" id="ajg:KKR91_03075"/>
<protein>
    <submittedName>
        <fullName evidence="2">DUF998 domain-containing protein</fullName>
    </submittedName>
</protein>
<organism evidence="2 3">
    <name type="scientific">Arthrobacter jiangjiafuii</name>
    <dbReference type="NCBI Taxonomy" id="2817475"/>
    <lineage>
        <taxon>Bacteria</taxon>
        <taxon>Bacillati</taxon>
        <taxon>Actinomycetota</taxon>
        <taxon>Actinomycetes</taxon>
        <taxon>Micrococcales</taxon>
        <taxon>Micrococcaceae</taxon>
        <taxon>Arthrobacter</taxon>
    </lineage>
</organism>
<feature type="transmembrane region" description="Helical" evidence="1">
    <location>
        <begin position="194"/>
        <end position="211"/>
    </location>
</feature>
<keyword evidence="3" id="KW-1185">Reference proteome</keyword>
<dbReference type="RefSeq" id="WP_210231676.1">
    <property type="nucleotide sequence ID" value="NZ_CP076022.1"/>
</dbReference>
<keyword evidence="1" id="KW-1133">Transmembrane helix</keyword>
<dbReference type="Proteomes" id="UP000676885">
    <property type="component" value="Chromosome"/>
</dbReference>
<feature type="transmembrane region" description="Helical" evidence="1">
    <location>
        <begin position="73"/>
        <end position="91"/>
    </location>
</feature>
<name>A0A975M664_9MICC</name>
<feature type="transmembrane region" description="Helical" evidence="1">
    <location>
        <begin position="127"/>
        <end position="146"/>
    </location>
</feature>
<dbReference type="Pfam" id="PF06197">
    <property type="entry name" value="DUF998"/>
    <property type="match status" value="1"/>
</dbReference>
<reference evidence="2 3" key="1">
    <citation type="submission" date="2021-05" db="EMBL/GenBank/DDBJ databases">
        <title>Novel species in genus Arthrobacter.</title>
        <authorList>
            <person name="Zhang G."/>
        </authorList>
    </citation>
    <scope>NUCLEOTIDE SEQUENCE [LARGE SCALE GENOMIC DNA]</scope>
    <source>
        <strain evidence="3">zg-ZUI227</strain>
    </source>
</reference>
<feature type="transmembrane region" description="Helical" evidence="1">
    <location>
        <begin position="98"/>
        <end position="121"/>
    </location>
</feature>
<evidence type="ECO:0000256" key="1">
    <source>
        <dbReference type="SAM" id="Phobius"/>
    </source>
</evidence>
<dbReference type="InterPro" id="IPR009339">
    <property type="entry name" value="DUF998"/>
</dbReference>
<keyword evidence="1" id="KW-0812">Transmembrane</keyword>
<evidence type="ECO:0000313" key="3">
    <source>
        <dbReference type="Proteomes" id="UP000676885"/>
    </source>
</evidence>
<keyword evidence="1" id="KW-0472">Membrane</keyword>
<feature type="transmembrane region" description="Helical" evidence="1">
    <location>
        <begin position="153"/>
        <end position="174"/>
    </location>
</feature>
<dbReference type="AlphaFoldDB" id="A0A975M664"/>